<feature type="transmembrane region" description="Helical" evidence="1">
    <location>
        <begin position="238"/>
        <end position="263"/>
    </location>
</feature>
<keyword evidence="1" id="KW-0472">Membrane</keyword>
<protein>
    <submittedName>
        <fullName evidence="3">G-protein coupled receptors family 1 profile domain-containing protein</fullName>
    </submittedName>
</protein>
<sequence length="327" mass="36828">MLNESVAQNANVILTNKTADERVDHMNIFLACNAITALIIDACLIFTVERRSGRRADLILLTGFAVGNGLTSIGRMATGIMRASGYLNKQKKMNPLQCIAVRYDLGILIIGNDGLTLSGFLLSFERFMFFTNVNAYGRLFNPSASKKIIYCVFVVGLVDYLLCWMLAYSRRAVQMNAYCQRSEITPPEYFAAYMVLTVLLGASSLAFYLLTFVSVSNSARRTNENGLTQMRHTRERKILNGLSLISAIIVAMNLAPWCTYFFIFKSSYYQSLFTAAQMLDNFYLPVSTLLYLIIHPDLARPLRSTLCVRSCLRIFRRSKRISVVYAG</sequence>
<feature type="transmembrane region" description="Helical" evidence="1">
    <location>
        <begin position="275"/>
        <end position="294"/>
    </location>
</feature>
<feature type="transmembrane region" description="Helical" evidence="1">
    <location>
        <begin position="28"/>
        <end position="46"/>
    </location>
</feature>
<dbReference type="Proteomes" id="UP000046395">
    <property type="component" value="Unassembled WGS sequence"/>
</dbReference>
<feature type="transmembrane region" description="Helical" evidence="1">
    <location>
        <begin position="189"/>
        <end position="217"/>
    </location>
</feature>
<keyword evidence="1" id="KW-1133">Transmembrane helix</keyword>
<feature type="transmembrane region" description="Helical" evidence="1">
    <location>
        <begin position="101"/>
        <end position="122"/>
    </location>
</feature>
<dbReference type="SUPFAM" id="SSF81321">
    <property type="entry name" value="Family A G protein-coupled receptor-like"/>
    <property type="match status" value="1"/>
</dbReference>
<reference evidence="3" key="1">
    <citation type="submission" date="2019-12" db="UniProtKB">
        <authorList>
            <consortium name="WormBaseParasite"/>
        </authorList>
    </citation>
    <scope>IDENTIFICATION</scope>
</reference>
<keyword evidence="2" id="KW-1185">Reference proteome</keyword>
<dbReference type="Gene3D" id="1.20.1070.10">
    <property type="entry name" value="Rhodopsin 7-helix transmembrane proteins"/>
    <property type="match status" value="1"/>
</dbReference>
<evidence type="ECO:0000313" key="3">
    <source>
        <dbReference type="WBParaSite" id="TMUE_3000012680.1"/>
    </source>
</evidence>
<name>A0A5S6QZK0_TRIMR</name>
<dbReference type="WBParaSite" id="TMUE_3000012680.1">
    <property type="protein sequence ID" value="TMUE_3000012680.1"/>
    <property type="gene ID" value="WBGene00292468"/>
</dbReference>
<evidence type="ECO:0000256" key="1">
    <source>
        <dbReference type="SAM" id="Phobius"/>
    </source>
</evidence>
<organism evidence="2 3">
    <name type="scientific">Trichuris muris</name>
    <name type="common">Mouse whipworm</name>
    <dbReference type="NCBI Taxonomy" id="70415"/>
    <lineage>
        <taxon>Eukaryota</taxon>
        <taxon>Metazoa</taxon>
        <taxon>Ecdysozoa</taxon>
        <taxon>Nematoda</taxon>
        <taxon>Enoplea</taxon>
        <taxon>Dorylaimia</taxon>
        <taxon>Trichinellida</taxon>
        <taxon>Trichuridae</taxon>
        <taxon>Trichuris</taxon>
    </lineage>
</organism>
<proteinExistence type="predicted"/>
<keyword evidence="1" id="KW-0812">Transmembrane</keyword>
<evidence type="ECO:0000313" key="2">
    <source>
        <dbReference type="Proteomes" id="UP000046395"/>
    </source>
</evidence>
<accession>A0A5S6QZK0</accession>
<dbReference type="AlphaFoldDB" id="A0A5S6QZK0"/>
<feature type="transmembrane region" description="Helical" evidence="1">
    <location>
        <begin position="58"/>
        <end position="81"/>
    </location>
</feature>
<feature type="transmembrane region" description="Helical" evidence="1">
    <location>
        <begin position="148"/>
        <end position="169"/>
    </location>
</feature>